<gene>
    <name evidence="1" type="ORF">IC608_17805</name>
</gene>
<dbReference type="EMBL" id="JACYFU010000006">
    <property type="protein sequence ID" value="MBD8067329.1"/>
    <property type="molecule type" value="Genomic_DNA"/>
</dbReference>
<keyword evidence="2" id="KW-1185">Reference proteome</keyword>
<protein>
    <submittedName>
        <fullName evidence="1">Uncharacterized protein</fullName>
    </submittedName>
</protein>
<proteinExistence type="predicted"/>
<dbReference type="Proteomes" id="UP000654108">
    <property type="component" value="Unassembled WGS sequence"/>
</dbReference>
<evidence type="ECO:0000313" key="1">
    <source>
        <dbReference type="EMBL" id="MBD8067329.1"/>
    </source>
</evidence>
<sequence length="137" mass="15472">MDRVMLRILSAAIFVAGALHNSILAEEPMNDSAALALWIENLLDQRRELWEAPAAKRDQTKDISSIVCPNIDLPKMERLTMDFPDLFEESKQIRTAKPAGTMAWRLMRGVGFFSTQHLLIYVAPGGYCRAIYSQSML</sequence>
<name>A0A927FZ21_9HYPH</name>
<dbReference type="RefSeq" id="WP_191778280.1">
    <property type="nucleotide sequence ID" value="NZ_JACYFU010000006.1"/>
</dbReference>
<dbReference type="AlphaFoldDB" id="A0A927FZ21"/>
<comment type="caution">
    <text evidence="1">The sequence shown here is derived from an EMBL/GenBank/DDBJ whole genome shotgun (WGS) entry which is preliminary data.</text>
</comment>
<reference evidence="1" key="1">
    <citation type="submission" date="2020-09" db="EMBL/GenBank/DDBJ databases">
        <title>Genome seq and assembly of Devosia sp.</title>
        <authorList>
            <person name="Chhetri G."/>
        </authorList>
    </citation>
    <scope>NUCLEOTIDE SEQUENCE</scope>
    <source>
        <strain evidence="1">PTR5</strain>
    </source>
</reference>
<accession>A0A927FZ21</accession>
<organism evidence="1 2">
    <name type="scientific">Devosia oryzisoli</name>
    <dbReference type="NCBI Taxonomy" id="2774138"/>
    <lineage>
        <taxon>Bacteria</taxon>
        <taxon>Pseudomonadati</taxon>
        <taxon>Pseudomonadota</taxon>
        <taxon>Alphaproteobacteria</taxon>
        <taxon>Hyphomicrobiales</taxon>
        <taxon>Devosiaceae</taxon>
        <taxon>Devosia</taxon>
    </lineage>
</organism>
<evidence type="ECO:0000313" key="2">
    <source>
        <dbReference type="Proteomes" id="UP000654108"/>
    </source>
</evidence>